<dbReference type="EMBL" id="CALYLO010000001">
    <property type="protein sequence ID" value="CAH8243896.1"/>
    <property type="molecule type" value="Genomic_DNA"/>
</dbReference>
<sequence>MPDRKQLEPGIASPEFGYQYQWWVPLGSDGTEFSAIGIWGQYIYVDQQAGVASSRRAQIRSFWKMNMRRSSPSVRLPKRHSNRMV</sequence>
<dbReference type="RefSeq" id="WP_261944709.1">
    <property type="nucleotide sequence ID" value="NZ_AP031286.1"/>
</dbReference>
<dbReference type="InterPro" id="IPR012338">
    <property type="entry name" value="Beta-lactam/transpept-like"/>
</dbReference>
<keyword evidence="2" id="KW-1185">Reference proteome</keyword>
<proteinExistence type="predicted"/>
<dbReference type="SUPFAM" id="SSF56601">
    <property type="entry name" value="beta-lactamase/transpeptidase-like"/>
    <property type="match status" value="1"/>
</dbReference>
<accession>A0ABN8U2L3</accession>
<name>A0ABN8U2L3_9BACL</name>
<evidence type="ECO:0000313" key="2">
    <source>
        <dbReference type="Proteomes" id="UP001154322"/>
    </source>
</evidence>
<protein>
    <submittedName>
        <fullName evidence="1">Uncharacterized protein</fullName>
    </submittedName>
</protein>
<evidence type="ECO:0000313" key="1">
    <source>
        <dbReference type="EMBL" id="CAH8243896.1"/>
    </source>
</evidence>
<dbReference type="Gene3D" id="3.40.710.10">
    <property type="entry name" value="DD-peptidase/beta-lactamase superfamily"/>
    <property type="match status" value="1"/>
</dbReference>
<gene>
    <name evidence="1" type="ORF">WJ0W_001135</name>
</gene>
<comment type="caution">
    <text evidence="1">The sequence shown here is derived from an EMBL/GenBank/DDBJ whole genome shotgun (WGS) entry which is preliminary data.</text>
</comment>
<reference evidence="1" key="1">
    <citation type="submission" date="2022-06" db="EMBL/GenBank/DDBJ databases">
        <authorList>
            <person name="Dietemann V."/>
            <person name="Ory F."/>
            <person name="Dainat B."/>
            <person name="Oberhansli S."/>
        </authorList>
    </citation>
    <scope>NUCLEOTIDE SEQUENCE</scope>
    <source>
        <strain evidence="1">Ena-SAMPLE-TAB-26-04-2022-14:26:32:270-5432</strain>
    </source>
</reference>
<organism evidence="1 2">
    <name type="scientific">Paenibacillus melissococcoides</name>
    <dbReference type="NCBI Taxonomy" id="2912268"/>
    <lineage>
        <taxon>Bacteria</taxon>
        <taxon>Bacillati</taxon>
        <taxon>Bacillota</taxon>
        <taxon>Bacilli</taxon>
        <taxon>Bacillales</taxon>
        <taxon>Paenibacillaceae</taxon>
        <taxon>Paenibacillus</taxon>
    </lineage>
</organism>
<dbReference type="Proteomes" id="UP001154322">
    <property type="component" value="Unassembled WGS sequence"/>
</dbReference>